<proteinExistence type="inferred from homology"/>
<feature type="compositionally biased region" description="Basic and acidic residues" evidence="6">
    <location>
        <begin position="19"/>
        <end position="35"/>
    </location>
</feature>
<name>A0A2A9M3H3_BESBE</name>
<keyword evidence="4 7" id="KW-1133">Transmembrane helix</keyword>
<gene>
    <name evidence="8" type="ORF">BESB_082370</name>
</gene>
<evidence type="ECO:0000256" key="5">
    <source>
        <dbReference type="ARBA" id="ARBA00023136"/>
    </source>
</evidence>
<organism evidence="8 9">
    <name type="scientific">Besnoitia besnoiti</name>
    <name type="common">Apicomplexan protozoan</name>
    <dbReference type="NCBI Taxonomy" id="94643"/>
    <lineage>
        <taxon>Eukaryota</taxon>
        <taxon>Sar</taxon>
        <taxon>Alveolata</taxon>
        <taxon>Apicomplexa</taxon>
        <taxon>Conoidasida</taxon>
        <taxon>Coccidia</taxon>
        <taxon>Eucoccidiorida</taxon>
        <taxon>Eimeriorina</taxon>
        <taxon>Sarcocystidae</taxon>
        <taxon>Besnoitia</taxon>
    </lineage>
</organism>
<evidence type="ECO:0000313" key="9">
    <source>
        <dbReference type="Proteomes" id="UP000224006"/>
    </source>
</evidence>
<sequence length="422" mass="47481">MLRQSRSKVTPSATEEDASAPHREGNDAQGPHEKSSFVAVPFREGAKPKASPSPRKAPSEASTDEGGGCCVCGVGKKSEKRRLCGCTKRAFSDFMQQRMHAWQPVLSPQRIVGILGIGGLVLLALGILILVTSNNILECKVDYTDAAGVKNYIKVDSRDCTDTSVTELTGTLYFFYELTNFYQNHRRYLKSRSDSQLQGKVYTEASEVKTACDPRYLADDGRVLDPCGLNALSVFTDSFSLHRKRENDAYDLIPLDESRETICWHFDLNSRFKNPSPEERKRYEKSVDFWLFEPEMRKALHMDIPGVGEGVENSHFIVWMREAALPTFRKVYGKIEETPLKLPIYVNIEGDTYDVRSFGGRKYVVISQASWLGGRNSFLGIAYLVVACVCLVVCLILLYAQMRNPRHMGDILWLRKALYGDA</sequence>
<reference evidence="8 9" key="1">
    <citation type="submission" date="2017-09" db="EMBL/GenBank/DDBJ databases">
        <title>Genome sequencing of Besnoitia besnoiti strain Bb-Ger1.</title>
        <authorList>
            <person name="Schares G."/>
            <person name="Venepally P."/>
            <person name="Lorenzi H.A."/>
        </authorList>
    </citation>
    <scope>NUCLEOTIDE SEQUENCE [LARGE SCALE GENOMIC DNA]</scope>
    <source>
        <strain evidence="8 9">Bb-Ger1</strain>
    </source>
</reference>
<dbReference type="Proteomes" id="UP000224006">
    <property type="component" value="Chromosome VIII"/>
</dbReference>
<evidence type="ECO:0000256" key="3">
    <source>
        <dbReference type="ARBA" id="ARBA00022692"/>
    </source>
</evidence>
<evidence type="ECO:0000313" key="8">
    <source>
        <dbReference type="EMBL" id="PFH33038.1"/>
    </source>
</evidence>
<keyword evidence="5 7" id="KW-0472">Membrane</keyword>
<dbReference type="VEuPathDB" id="ToxoDB:BESB_082370"/>
<evidence type="ECO:0000256" key="4">
    <source>
        <dbReference type="ARBA" id="ARBA00022989"/>
    </source>
</evidence>
<accession>A0A2A9M3H3</accession>
<dbReference type="OrthoDB" id="340608at2759"/>
<feature type="transmembrane region" description="Helical" evidence="7">
    <location>
        <begin position="378"/>
        <end position="400"/>
    </location>
</feature>
<dbReference type="STRING" id="94643.A0A2A9M3H3"/>
<dbReference type="GO" id="GO:0005783">
    <property type="term" value="C:endoplasmic reticulum"/>
    <property type="evidence" value="ECO:0007669"/>
    <property type="project" value="TreeGrafter"/>
</dbReference>
<feature type="region of interest" description="Disordered" evidence="6">
    <location>
        <begin position="1"/>
        <end position="66"/>
    </location>
</feature>
<evidence type="ECO:0000256" key="2">
    <source>
        <dbReference type="ARBA" id="ARBA00009457"/>
    </source>
</evidence>
<dbReference type="InterPro" id="IPR005045">
    <property type="entry name" value="CDC50/LEM3_fam"/>
</dbReference>
<dbReference type="EMBL" id="NWUJ01000009">
    <property type="protein sequence ID" value="PFH33038.1"/>
    <property type="molecule type" value="Genomic_DNA"/>
</dbReference>
<comment type="caution">
    <text evidence="8">The sequence shown here is derived from an EMBL/GenBank/DDBJ whole genome shotgun (WGS) entry which is preliminary data.</text>
</comment>
<dbReference type="PANTHER" id="PTHR10926">
    <property type="entry name" value="CELL CYCLE CONTROL PROTEIN 50"/>
    <property type="match status" value="1"/>
</dbReference>
<feature type="compositionally biased region" description="Low complexity" evidence="6">
    <location>
        <begin position="48"/>
        <end position="61"/>
    </location>
</feature>
<feature type="transmembrane region" description="Helical" evidence="7">
    <location>
        <begin position="111"/>
        <end position="131"/>
    </location>
</feature>
<dbReference type="GO" id="GO:0005886">
    <property type="term" value="C:plasma membrane"/>
    <property type="evidence" value="ECO:0007669"/>
    <property type="project" value="TreeGrafter"/>
</dbReference>
<comment type="similarity">
    <text evidence="2">Belongs to the CDC50/LEM3 family.</text>
</comment>
<keyword evidence="9" id="KW-1185">Reference proteome</keyword>
<keyword evidence="3 7" id="KW-0812">Transmembrane</keyword>
<dbReference type="PANTHER" id="PTHR10926:SF0">
    <property type="entry name" value="CDC50, ISOFORM A"/>
    <property type="match status" value="1"/>
</dbReference>
<evidence type="ECO:0000256" key="1">
    <source>
        <dbReference type="ARBA" id="ARBA00004141"/>
    </source>
</evidence>
<dbReference type="GO" id="GO:0005794">
    <property type="term" value="C:Golgi apparatus"/>
    <property type="evidence" value="ECO:0007669"/>
    <property type="project" value="TreeGrafter"/>
</dbReference>
<protein>
    <submittedName>
        <fullName evidence="8">LEM3 (Ligand-effect modulator 3) family / CDC50 family protein</fullName>
    </submittedName>
</protein>
<evidence type="ECO:0000256" key="7">
    <source>
        <dbReference type="SAM" id="Phobius"/>
    </source>
</evidence>
<dbReference type="RefSeq" id="XP_029217047.1">
    <property type="nucleotide sequence ID" value="XM_029366587.1"/>
</dbReference>
<dbReference type="GeneID" id="40313163"/>
<comment type="subcellular location">
    <subcellularLocation>
        <location evidence="1">Membrane</location>
        <topology evidence="1">Multi-pass membrane protein</topology>
    </subcellularLocation>
</comment>
<dbReference type="Pfam" id="PF03381">
    <property type="entry name" value="CDC50"/>
    <property type="match status" value="1"/>
</dbReference>
<evidence type="ECO:0000256" key="6">
    <source>
        <dbReference type="SAM" id="MobiDB-lite"/>
    </source>
</evidence>
<dbReference type="KEGG" id="bbes:BESB_082370"/>
<dbReference type="AlphaFoldDB" id="A0A2A9M3H3"/>